<dbReference type="InterPro" id="IPR011990">
    <property type="entry name" value="TPR-like_helical_dom_sf"/>
</dbReference>
<organism evidence="9">
    <name type="scientific">Chlorella variabilis</name>
    <name type="common">Green alga</name>
    <dbReference type="NCBI Taxonomy" id="554065"/>
    <lineage>
        <taxon>Eukaryota</taxon>
        <taxon>Viridiplantae</taxon>
        <taxon>Chlorophyta</taxon>
        <taxon>core chlorophytes</taxon>
        <taxon>Trebouxiophyceae</taxon>
        <taxon>Chlorellales</taxon>
        <taxon>Chlorellaceae</taxon>
        <taxon>Chlorella clade</taxon>
        <taxon>Chlorella</taxon>
    </lineage>
</organism>
<evidence type="ECO:0000313" key="9">
    <source>
        <dbReference type="Proteomes" id="UP000008141"/>
    </source>
</evidence>
<dbReference type="InterPro" id="IPR019734">
    <property type="entry name" value="TPR_rpt"/>
</dbReference>
<dbReference type="SMART" id="SM00028">
    <property type="entry name" value="TPR"/>
    <property type="match status" value="7"/>
</dbReference>
<evidence type="ECO:0000256" key="6">
    <source>
        <dbReference type="ARBA" id="ARBA00023306"/>
    </source>
</evidence>
<keyword evidence="5 7" id="KW-0802">TPR repeat</keyword>
<feature type="repeat" description="TPR" evidence="7">
    <location>
        <begin position="478"/>
        <end position="511"/>
    </location>
</feature>
<dbReference type="Pfam" id="PF12895">
    <property type="entry name" value="ANAPC3"/>
    <property type="match status" value="1"/>
</dbReference>
<reference evidence="8 9" key="1">
    <citation type="journal article" date="2010" name="Plant Cell">
        <title>The Chlorella variabilis NC64A genome reveals adaptation to photosymbiosis, coevolution with viruses, and cryptic sex.</title>
        <authorList>
            <person name="Blanc G."/>
            <person name="Duncan G."/>
            <person name="Agarkova I."/>
            <person name="Borodovsky M."/>
            <person name="Gurnon J."/>
            <person name="Kuo A."/>
            <person name="Lindquist E."/>
            <person name="Lucas S."/>
            <person name="Pangilinan J."/>
            <person name="Polle J."/>
            <person name="Salamov A."/>
            <person name="Terry A."/>
            <person name="Yamada T."/>
            <person name="Dunigan D.D."/>
            <person name="Grigoriev I.V."/>
            <person name="Claverie J.M."/>
            <person name="Van Etten J.L."/>
        </authorList>
    </citation>
    <scope>NUCLEOTIDE SEQUENCE [LARGE SCALE GENOMIC DNA]</scope>
    <source>
        <strain evidence="8 9">NC64A</strain>
    </source>
</reference>
<dbReference type="GO" id="GO:0031145">
    <property type="term" value="P:anaphase-promoting complex-dependent catabolic process"/>
    <property type="evidence" value="ECO:0007669"/>
    <property type="project" value="TreeGrafter"/>
</dbReference>
<dbReference type="EMBL" id="GL433854">
    <property type="protein sequence ID" value="EFN52902.1"/>
    <property type="molecule type" value="Genomic_DNA"/>
</dbReference>
<keyword evidence="1" id="KW-0132">Cell division</keyword>
<dbReference type="FunCoup" id="E1ZN36">
    <property type="interactions" value="1632"/>
</dbReference>
<dbReference type="GO" id="GO:0045842">
    <property type="term" value="P:positive regulation of mitotic metaphase/anaphase transition"/>
    <property type="evidence" value="ECO:0007669"/>
    <property type="project" value="TreeGrafter"/>
</dbReference>
<evidence type="ECO:0000313" key="8">
    <source>
        <dbReference type="EMBL" id="EFN52902.1"/>
    </source>
</evidence>
<evidence type="ECO:0000256" key="4">
    <source>
        <dbReference type="ARBA" id="ARBA00022786"/>
    </source>
</evidence>
<feature type="repeat" description="TPR" evidence="7">
    <location>
        <begin position="302"/>
        <end position="335"/>
    </location>
</feature>
<dbReference type="RefSeq" id="XP_005845004.1">
    <property type="nucleotide sequence ID" value="XM_005844942.1"/>
</dbReference>
<name>E1ZN36_CHLVA</name>
<dbReference type="STRING" id="554065.E1ZN36"/>
<accession>E1ZN36</accession>
<keyword evidence="9" id="KW-1185">Reference proteome</keyword>
<feature type="repeat" description="TPR" evidence="7">
    <location>
        <begin position="444"/>
        <end position="477"/>
    </location>
</feature>
<dbReference type="OMA" id="DPFHNNA"/>
<dbReference type="GO" id="GO:0016567">
    <property type="term" value="P:protein ubiquitination"/>
    <property type="evidence" value="ECO:0007669"/>
    <property type="project" value="TreeGrafter"/>
</dbReference>
<dbReference type="AlphaFoldDB" id="E1ZN36"/>
<gene>
    <name evidence="8" type="ORF">CHLNCDRAFT_7539</name>
</gene>
<dbReference type="Pfam" id="PF13432">
    <property type="entry name" value="TPR_16"/>
    <property type="match status" value="1"/>
</dbReference>
<keyword evidence="6" id="KW-0131">Cell cycle</keyword>
<sequence length="522" mass="58206">QLRSVVHDCLAKHMYEAAAFFADKLVTLSGYSPAEVYTLAQAFFCSRQFRRCLQLLRSTELIEKDLRFRYLAARCLAECKEWEECLSVLGGLDAEEPEQLQLPMPRSTVPLGSGINYFSVVCLLRGRVHDALENFPRAVKWYQAALKADPFNYEAFQALVGSHKLSNAEELELVNSLDIPPQQGWLKLLYTSRCKNKAGVGLAPMALSPVHEEEKSTPQAAAAAAAGWGLHDNLDVIACRAEWLYHRGAYAECYTLTASALERDPYATECLPVHLASALELRKKNELFIQGHKLVEEHSDRAVSWFAVGCYYMCSQQYEAARRYFGKATALDRAFAPAWVAFGHAFAAQDESDQAMAAYRTAHRLFPGLHAPLMGMGQEYQRMNNLGLAEQCFSQAARLCPSDPLVANELGVLAYRNRQYEVAAGWLRRALSLVPGGRPTPSWEATLVNLGHTLRKLRQWDAAIECYLQALGLKPGQPGTYSALGYAHHLKGDYNAAIENYHKALGLRPEDVFTAEMLAEAM</sequence>
<keyword evidence="2" id="KW-0677">Repeat</keyword>
<dbReference type="GO" id="GO:0051301">
    <property type="term" value="P:cell division"/>
    <property type="evidence" value="ECO:0007669"/>
    <property type="project" value="UniProtKB-KW"/>
</dbReference>
<dbReference type="GO" id="GO:0005680">
    <property type="term" value="C:anaphase-promoting complex"/>
    <property type="evidence" value="ECO:0007669"/>
    <property type="project" value="TreeGrafter"/>
</dbReference>
<dbReference type="GO" id="GO:0005737">
    <property type="term" value="C:cytoplasm"/>
    <property type="evidence" value="ECO:0007669"/>
    <property type="project" value="TreeGrafter"/>
</dbReference>
<feature type="non-terminal residue" evidence="8">
    <location>
        <position position="522"/>
    </location>
</feature>
<feature type="repeat" description="TPR" evidence="7">
    <location>
        <begin position="336"/>
        <end position="369"/>
    </location>
</feature>
<dbReference type="SUPFAM" id="SSF48452">
    <property type="entry name" value="TPR-like"/>
    <property type="match status" value="2"/>
</dbReference>
<dbReference type="GeneID" id="17352152"/>
<dbReference type="eggNOG" id="KOG1173">
    <property type="taxonomic scope" value="Eukaryota"/>
</dbReference>
<dbReference type="PANTHER" id="PTHR12558">
    <property type="entry name" value="CELL DIVISION CYCLE 16,23,27"/>
    <property type="match status" value="1"/>
</dbReference>
<dbReference type="Proteomes" id="UP000008141">
    <property type="component" value="Unassembled WGS sequence"/>
</dbReference>
<keyword evidence="3" id="KW-0498">Mitosis</keyword>
<evidence type="ECO:0000256" key="5">
    <source>
        <dbReference type="ARBA" id="ARBA00022803"/>
    </source>
</evidence>
<dbReference type="Gene3D" id="1.25.40.10">
    <property type="entry name" value="Tetratricopeptide repeat domain"/>
    <property type="match status" value="1"/>
</dbReference>
<dbReference type="KEGG" id="cvr:CHLNCDRAFT_7539"/>
<dbReference type="OrthoDB" id="10006270at2759"/>
<keyword evidence="4" id="KW-0833">Ubl conjugation pathway</keyword>
<dbReference type="PROSITE" id="PS50005">
    <property type="entry name" value="TPR"/>
    <property type="match status" value="5"/>
</dbReference>
<evidence type="ECO:0000256" key="3">
    <source>
        <dbReference type="ARBA" id="ARBA00022776"/>
    </source>
</evidence>
<dbReference type="Pfam" id="PF13414">
    <property type="entry name" value="TPR_11"/>
    <property type="match status" value="1"/>
</dbReference>
<evidence type="ECO:0008006" key="10">
    <source>
        <dbReference type="Google" id="ProtNLM"/>
    </source>
</evidence>
<dbReference type="Pfam" id="PF13181">
    <property type="entry name" value="TPR_8"/>
    <property type="match status" value="2"/>
</dbReference>
<evidence type="ECO:0000256" key="7">
    <source>
        <dbReference type="PROSITE-ProRule" id="PRU00339"/>
    </source>
</evidence>
<evidence type="ECO:0000256" key="2">
    <source>
        <dbReference type="ARBA" id="ARBA00022737"/>
    </source>
</evidence>
<feature type="repeat" description="TPR" evidence="7">
    <location>
        <begin position="119"/>
        <end position="152"/>
    </location>
</feature>
<proteinExistence type="predicted"/>
<feature type="non-terminal residue" evidence="8">
    <location>
        <position position="1"/>
    </location>
</feature>
<evidence type="ECO:0000256" key="1">
    <source>
        <dbReference type="ARBA" id="ARBA00022618"/>
    </source>
</evidence>
<protein>
    <recommendedName>
        <fullName evidence="10">Cdc23 domain-containing protein</fullName>
    </recommendedName>
</protein>
<dbReference type="InParanoid" id="E1ZN36"/>
<dbReference type="PANTHER" id="PTHR12558:SF9">
    <property type="entry name" value="CELL DIVISION CYCLE PROTEIN 16 HOMOLOG"/>
    <property type="match status" value="1"/>
</dbReference>